<dbReference type="RefSeq" id="WP_312644210.1">
    <property type="nucleotide sequence ID" value="NZ_CP116967.1"/>
</dbReference>
<dbReference type="InterPro" id="IPR011249">
    <property type="entry name" value="Metalloenz_LuxS/M16"/>
</dbReference>
<evidence type="ECO:0000256" key="2">
    <source>
        <dbReference type="ARBA" id="ARBA00007261"/>
    </source>
</evidence>
<evidence type="ECO:0000256" key="1">
    <source>
        <dbReference type="ARBA" id="ARBA00001947"/>
    </source>
</evidence>
<dbReference type="Pfam" id="PF00675">
    <property type="entry name" value="Peptidase_M16"/>
    <property type="match status" value="1"/>
</dbReference>
<dbReference type="InterPro" id="IPR001431">
    <property type="entry name" value="Pept_M16_Zn_BS"/>
</dbReference>
<dbReference type="Proteomes" id="UP001302719">
    <property type="component" value="Chromosome"/>
</dbReference>
<dbReference type="AlphaFoldDB" id="A0AA96GCC3"/>
<proteinExistence type="inferred from homology"/>
<feature type="domain" description="Peptidase M16 C-terminal" evidence="5">
    <location>
        <begin position="166"/>
        <end position="346"/>
    </location>
</feature>
<dbReference type="EMBL" id="CP116967">
    <property type="protein sequence ID" value="WNM58417.1"/>
    <property type="molecule type" value="Genomic_DNA"/>
</dbReference>
<name>A0AA96GCC3_9BACT</name>
<gene>
    <name evidence="6" type="ORF">PP769_01245</name>
</gene>
<dbReference type="PANTHER" id="PTHR11851">
    <property type="entry name" value="METALLOPROTEASE"/>
    <property type="match status" value="1"/>
</dbReference>
<comment type="similarity">
    <text evidence="2 3">Belongs to the peptidase M16 family.</text>
</comment>
<dbReference type="GO" id="GO:0004222">
    <property type="term" value="F:metalloendopeptidase activity"/>
    <property type="evidence" value="ECO:0007669"/>
    <property type="project" value="InterPro"/>
</dbReference>
<dbReference type="KEGG" id="nall:PP769_01245"/>
<dbReference type="PROSITE" id="PS00143">
    <property type="entry name" value="INSULINASE"/>
    <property type="match status" value="1"/>
</dbReference>
<evidence type="ECO:0000256" key="3">
    <source>
        <dbReference type="RuleBase" id="RU004447"/>
    </source>
</evidence>
<dbReference type="SUPFAM" id="SSF63411">
    <property type="entry name" value="LuxS/MPP-like metallohydrolase"/>
    <property type="match status" value="2"/>
</dbReference>
<dbReference type="InterPro" id="IPR050361">
    <property type="entry name" value="MPP/UQCRC_Complex"/>
</dbReference>
<evidence type="ECO:0000313" key="7">
    <source>
        <dbReference type="Proteomes" id="UP001302719"/>
    </source>
</evidence>
<dbReference type="Gene3D" id="3.30.830.10">
    <property type="entry name" value="Metalloenzyme, LuxS/M16 peptidase-like"/>
    <property type="match status" value="2"/>
</dbReference>
<accession>A0AA96GCC3</accession>
<dbReference type="InterPro" id="IPR007863">
    <property type="entry name" value="Peptidase_M16_C"/>
</dbReference>
<dbReference type="PANTHER" id="PTHR11851:SF49">
    <property type="entry name" value="MITOCHONDRIAL-PROCESSING PEPTIDASE SUBUNIT ALPHA"/>
    <property type="match status" value="1"/>
</dbReference>
<protein>
    <submittedName>
        <fullName evidence="6">Pitrilysin family protein</fullName>
    </submittedName>
</protein>
<dbReference type="Pfam" id="PF05193">
    <property type="entry name" value="Peptidase_M16_C"/>
    <property type="match status" value="1"/>
</dbReference>
<dbReference type="InterPro" id="IPR011765">
    <property type="entry name" value="Pept_M16_N"/>
</dbReference>
<feature type="domain" description="Peptidase M16 N-terminal" evidence="4">
    <location>
        <begin position="12"/>
        <end position="158"/>
    </location>
</feature>
<reference evidence="6 7" key="1">
    <citation type="submission" date="2023-01" db="EMBL/GenBank/DDBJ databases">
        <title>Cultivation and genomic characterization of new, ubiquitous marine nitrite-oxidizing bacteria from the Nitrospirales.</title>
        <authorList>
            <person name="Mueller A.J."/>
            <person name="Daebeler A."/>
            <person name="Herbold C.W."/>
            <person name="Kirkegaard R.H."/>
            <person name="Daims H."/>
        </authorList>
    </citation>
    <scope>NUCLEOTIDE SEQUENCE [LARGE SCALE GENOMIC DNA]</scope>
    <source>
        <strain evidence="6 7">VA</strain>
    </source>
</reference>
<dbReference type="GO" id="GO:0046872">
    <property type="term" value="F:metal ion binding"/>
    <property type="evidence" value="ECO:0007669"/>
    <property type="project" value="InterPro"/>
</dbReference>
<keyword evidence="7" id="KW-1185">Reference proteome</keyword>
<evidence type="ECO:0000259" key="5">
    <source>
        <dbReference type="Pfam" id="PF05193"/>
    </source>
</evidence>
<organism evidence="6 7">
    <name type="scientific">Candidatus Nitrospira allomarina</name>
    <dbReference type="NCBI Taxonomy" id="3020900"/>
    <lineage>
        <taxon>Bacteria</taxon>
        <taxon>Pseudomonadati</taxon>
        <taxon>Nitrospirota</taxon>
        <taxon>Nitrospiria</taxon>
        <taxon>Nitrospirales</taxon>
        <taxon>Nitrospiraceae</taxon>
        <taxon>Nitrospira</taxon>
    </lineage>
</organism>
<evidence type="ECO:0000259" key="4">
    <source>
        <dbReference type="Pfam" id="PF00675"/>
    </source>
</evidence>
<comment type="cofactor">
    <cofactor evidence="1">
        <name>Zn(2+)</name>
        <dbReference type="ChEBI" id="CHEBI:29105"/>
    </cofactor>
</comment>
<dbReference type="GO" id="GO:0006508">
    <property type="term" value="P:proteolysis"/>
    <property type="evidence" value="ECO:0007669"/>
    <property type="project" value="InterPro"/>
</dbReference>
<sequence>MYKKVILDNGVRVVLERMSSLKSVALGVWATVGSRDEKKGEGGLSHFIEHMMFKGTPKRTASQISNEIDALGGEMNAFTTHEATAFYVKVLDQQMRLAFDLIADLFHHSRFSAKDIAKEKQIVLEEIRTVQDDPEDYIHELHAKDIFGSHPLGRPILGEPGVMKRLSRQALMQYRQRHYRPEHTIVAVAGNFSFPEIIDTVNTYFGKWKHGEYGKGSSSVQKTPWPDQPQERQSLHVKPLEQVHVCVGFKGLPVGHPDRYAAHVLSTILGGGVSSRLFQEIREKRGLAYTIYSHLSGFLDGGTLTVYAATRPNEMAAVVDRICQETRKLCRREVASNELERTKTQLKGSLMLGLEGTYGRMNKLAKDEMYQGRHVTLQEMVKAIDRISPEQIRHLSQKLFDLQQFVVTALGPIPKRGIPRWG</sequence>
<evidence type="ECO:0000313" key="6">
    <source>
        <dbReference type="EMBL" id="WNM58417.1"/>
    </source>
</evidence>